<evidence type="ECO:0000256" key="1">
    <source>
        <dbReference type="SAM" id="Phobius"/>
    </source>
</evidence>
<dbReference type="AlphaFoldDB" id="R4YMP6"/>
<name>R4YMP6_OLEAN</name>
<organism evidence="2 3">
    <name type="scientific">Oleispira antarctica RB-8</name>
    <dbReference type="NCBI Taxonomy" id="698738"/>
    <lineage>
        <taxon>Bacteria</taxon>
        <taxon>Pseudomonadati</taxon>
        <taxon>Pseudomonadota</taxon>
        <taxon>Gammaproteobacteria</taxon>
        <taxon>Oceanospirillales</taxon>
        <taxon>Oceanospirillaceae</taxon>
        <taxon>Oleispira</taxon>
    </lineage>
</organism>
<feature type="transmembrane region" description="Helical" evidence="1">
    <location>
        <begin position="7"/>
        <end position="27"/>
    </location>
</feature>
<dbReference type="HOGENOM" id="CLU_1073229_0_0_6"/>
<accession>R4YMP6</accession>
<proteinExistence type="predicted"/>
<reference evidence="2 3" key="1">
    <citation type="journal article" date="2013" name="Nat. Commun.">
        <title>Genome sequence and functional genomic analysis of the oil-degrading bacterium Oleispira antarctica.</title>
        <authorList>
            <person name="Kube M."/>
            <person name="Chernikova T.N."/>
            <person name="Al-Ramahi Y."/>
            <person name="Beloqui A."/>
            <person name="Lopez-Cortez N."/>
            <person name="Guazzaroni M.E."/>
            <person name="Heipieper H.J."/>
            <person name="Klages S."/>
            <person name="Kotsyurbenko O.R."/>
            <person name="Langer I."/>
            <person name="Nechitaylo T.Y."/>
            <person name="Lunsdorf H."/>
            <person name="Fernandez M."/>
            <person name="Juarez S."/>
            <person name="Ciordia S."/>
            <person name="Singer A."/>
            <person name="Kagan O."/>
            <person name="Egorova O."/>
            <person name="Petit P.A."/>
            <person name="Stogios P."/>
            <person name="Kim Y."/>
            <person name="Tchigvintsev A."/>
            <person name="Flick R."/>
            <person name="Denaro R."/>
            <person name="Genovese M."/>
            <person name="Albar J.P."/>
            <person name="Reva O.N."/>
            <person name="Martinez-Gomariz M."/>
            <person name="Tran H."/>
            <person name="Ferrer M."/>
            <person name="Savchenko A."/>
            <person name="Yakunin A.F."/>
            <person name="Yakimov M.M."/>
            <person name="Golyshina O.V."/>
            <person name="Reinhardt R."/>
            <person name="Golyshin P.N."/>
        </authorList>
    </citation>
    <scope>NUCLEOTIDE SEQUENCE [LARGE SCALE GENOMIC DNA]</scope>
</reference>
<keyword evidence="3" id="KW-1185">Reference proteome</keyword>
<dbReference type="EMBL" id="FO203512">
    <property type="protein sequence ID" value="CCK76000.1"/>
    <property type="molecule type" value="Genomic_DNA"/>
</dbReference>
<sequence length="263" mass="31497">MAEKSQIAIYISLGSLAVSSLSFFFAVRQSKINKKNEQLRAYDKVYHDASDLLLFHYKNATEKPFSSIDKDLERAVNEYANAHWLEQTYGFNIHTPDSLKTDDEKREFNQKVRDTYYAFEREKQNSSFEEFINYQSPVFHLDNEEFSGRFNRLLNHVTENLSLFSPVIIEHWERMRFLTPEKVKNEYLSLKRVNENACEAIEEPVEDPYLRMLLGIRYEHRQLNMPLSKKWSELWFNISFARYRFSRIFKKFSKRDNLDGDHL</sequence>
<dbReference type="KEGG" id="oai:OLEAN_C18240"/>
<dbReference type="OrthoDB" id="7056610at2"/>
<evidence type="ECO:0000313" key="2">
    <source>
        <dbReference type="EMBL" id="CCK76000.1"/>
    </source>
</evidence>
<keyword evidence="1" id="KW-0812">Transmembrane</keyword>
<evidence type="ECO:0000313" key="3">
    <source>
        <dbReference type="Proteomes" id="UP000032749"/>
    </source>
</evidence>
<protein>
    <submittedName>
        <fullName evidence="2">Uncharacterized protein</fullName>
    </submittedName>
</protein>
<dbReference type="Proteomes" id="UP000032749">
    <property type="component" value="Chromosome"/>
</dbReference>
<gene>
    <name evidence="2" type="ORF">OLEAN_C18240</name>
</gene>
<keyword evidence="1" id="KW-0472">Membrane</keyword>
<keyword evidence="1" id="KW-1133">Transmembrane helix</keyword>